<accession>A0ABT3UZP9</accession>
<proteinExistence type="predicted"/>
<dbReference type="RefSeq" id="WP_267025813.1">
    <property type="nucleotide sequence ID" value="NZ_JAIFZO010000002.1"/>
</dbReference>
<evidence type="ECO:0000313" key="1">
    <source>
        <dbReference type="EMBL" id="MCX4232806.1"/>
    </source>
</evidence>
<keyword evidence="2" id="KW-1185">Reference proteome</keyword>
<evidence type="ECO:0000313" key="2">
    <source>
        <dbReference type="Proteomes" id="UP001165590"/>
    </source>
</evidence>
<reference evidence="1" key="1">
    <citation type="journal article" date="2022" name="bioRxiv">
        <title>Discovery and biosynthetic assessment of Streptomyces ortus sp nov. isolated from a deep-sea sponge.</title>
        <authorList>
            <person name="Williams S.E."/>
        </authorList>
    </citation>
    <scope>NUCLEOTIDE SEQUENCE</scope>
    <source>
        <strain evidence="1">A15ISP2-DRY2</strain>
    </source>
</reference>
<sequence>MKRYALCSEKADLLSWGGKVIVHDSKAELEFLMRGARVVECPRDIPDDQTLPIRFHPDMATVTWPLDRRNFP</sequence>
<organism evidence="1 2">
    <name type="scientific">Streptomyces ortus</name>
    <dbReference type="NCBI Taxonomy" id="2867268"/>
    <lineage>
        <taxon>Bacteria</taxon>
        <taxon>Bacillati</taxon>
        <taxon>Actinomycetota</taxon>
        <taxon>Actinomycetes</taxon>
        <taxon>Kitasatosporales</taxon>
        <taxon>Streptomycetaceae</taxon>
        <taxon>Streptomyces</taxon>
    </lineage>
</organism>
<name>A0ABT3UZP9_9ACTN</name>
<protein>
    <submittedName>
        <fullName evidence="1">Uncharacterized protein</fullName>
    </submittedName>
</protein>
<dbReference type="EMBL" id="JAIFZO010000002">
    <property type="protein sequence ID" value="MCX4232806.1"/>
    <property type="molecule type" value="Genomic_DNA"/>
</dbReference>
<comment type="caution">
    <text evidence="1">The sequence shown here is derived from an EMBL/GenBank/DDBJ whole genome shotgun (WGS) entry which is preliminary data.</text>
</comment>
<gene>
    <name evidence="1" type="ORF">K3769_08460</name>
</gene>
<dbReference type="Proteomes" id="UP001165590">
    <property type="component" value="Unassembled WGS sequence"/>
</dbReference>